<dbReference type="AlphaFoldDB" id="A0A927MD41"/>
<evidence type="ECO:0000313" key="2">
    <source>
        <dbReference type="Proteomes" id="UP000649753"/>
    </source>
</evidence>
<accession>A0A927MD41</accession>
<dbReference type="Proteomes" id="UP000649753">
    <property type="component" value="Unassembled WGS sequence"/>
</dbReference>
<evidence type="ECO:0000313" key="1">
    <source>
        <dbReference type="EMBL" id="MBE1492289.1"/>
    </source>
</evidence>
<proteinExistence type="predicted"/>
<dbReference type="EMBL" id="JADBEB010000001">
    <property type="protein sequence ID" value="MBE1492289.1"/>
    <property type="molecule type" value="Genomic_DNA"/>
</dbReference>
<name>A0A927MD41_9ACTN</name>
<dbReference type="RefSeq" id="WP_192771218.1">
    <property type="nucleotide sequence ID" value="NZ_JADBEB010000001.1"/>
</dbReference>
<reference evidence="1" key="1">
    <citation type="submission" date="2020-10" db="EMBL/GenBank/DDBJ databases">
        <title>Sequencing the genomes of 1000 actinobacteria strains.</title>
        <authorList>
            <person name="Klenk H.-P."/>
        </authorList>
    </citation>
    <scope>NUCLEOTIDE SEQUENCE</scope>
    <source>
        <strain evidence="1">DSM 46832</strain>
    </source>
</reference>
<keyword evidence="2" id="KW-1185">Reference proteome</keyword>
<sequence>MPFIGWVLSGRFVYDALRCPAIGQVPARHVHPDTLADLLRLQSLTVEATRLRGPRGRLSARPGKARWRPGNWWRWLPPLAMRRTWPEVNRIIRQRQKEATTAETVAEGTADGVTTLRRQVAAGIE</sequence>
<protein>
    <submittedName>
        <fullName evidence="1">Uncharacterized protein</fullName>
    </submittedName>
</protein>
<comment type="caution">
    <text evidence="1">The sequence shown here is derived from an EMBL/GenBank/DDBJ whole genome shotgun (WGS) entry which is preliminary data.</text>
</comment>
<organism evidence="1 2">
    <name type="scientific">Plantactinospora soyae</name>
    <dbReference type="NCBI Taxonomy" id="1544732"/>
    <lineage>
        <taxon>Bacteria</taxon>
        <taxon>Bacillati</taxon>
        <taxon>Actinomycetota</taxon>
        <taxon>Actinomycetes</taxon>
        <taxon>Micromonosporales</taxon>
        <taxon>Micromonosporaceae</taxon>
        <taxon>Plantactinospora</taxon>
    </lineage>
</organism>
<gene>
    <name evidence="1" type="ORF">H4W31_007927</name>
</gene>